<evidence type="ECO:0000256" key="8">
    <source>
        <dbReference type="PIRNR" id="PIRNR005353"/>
    </source>
</evidence>
<dbReference type="InterPro" id="IPR006043">
    <property type="entry name" value="NCS2"/>
</dbReference>
<dbReference type="InterPro" id="IPR045018">
    <property type="entry name" value="Azg-like"/>
</dbReference>
<comment type="similarity">
    <text evidence="2 8">Belongs to the nucleobase:cation symporter-2 (NCS2) (TC 2.A.40) family. Azg-like subfamily.</text>
</comment>
<accession>A0A7G9S1S3</accession>
<feature type="transmembrane region" description="Helical" evidence="9">
    <location>
        <begin position="130"/>
        <end position="157"/>
    </location>
</feature>
<feature type="transmembrane region" description="Helical" evidence="9">
    <location>
        <begin position="304"/>
        <end position="326"/>
    </location>
</feature>
<name>A0A7G9S1S3_9FIRM</name>
<feature type="transmembrane region" description="Helical" evidence="9">
    <location>
        <begin position="192"/>
        <end position="214"/>
    </location>
</feature>
<evidence type="ECO:0000256" key="2">
    <source>
        <dbReference type="ARBA" id="ARBA00005697"/>
    </source>
</evidence>
<comment type="subcellular location">
    <subcellularLocation>
        <location evidence="1 8">Cell membrane</location>
        <topology evidence="1 8">Multi-pass membrane protein</topology>
    </subcellularLocation>
</comment>
<evidence type="ECO:0000256" key="7">
    <source>
        <dbReference type="ARBA" id="ARBA00023136"/>
    </source>
</evidence>
<protein>
    <submittedName>
        <fullName evidence="10">NCS2 family permease</fullName>
    </submittedName>
</protein>
<keyword evidence="3 8" id="KW-0813">Transport</keyword>
<dbReference type="GO" id="GO:0005345">
    <property type="term" value="F:purine nucleobase transmembrane transporter activity"/>
    <property type="evidence" value="ECO:0007669"/>
    <property type="project" value="TreeGrafter"/>
</dbReference>
<feature type="transmembrane region" description="Helical" evidence="9">
    <location>
        <begin position="12"/>
        <end position="33"/>
    </location>
</feature>
<dbReference type="Proteomes" id="UP000515928">
    <property type="component" value="Chromosome"/>
</dbReference>
<keyword evidence="5 8" id="KW-0812">Transmembrane</keyword>
<evidence type="ECO:0000256" key="5">
    <source>
        <dbReference type="ARBA" id="ARBA00022692"/>
    </source>
</evidence>
<keyword evidence="4 8" id="KW-1003">Cell membrane</keyword>
<keyword evidence="11" id="KW-1185">Reference proteome</keyword>
<feature type="transmembrane region" description="Helical" evidence="9">
    <location>
        <begin position="338"/>
        <end position="359"/>
    </location>
</feature>
<dbReference type="GO" id="GO:0005886">
    <property type="term" value="C:plasma membrane"/>
    <property type="evidence" value="ECO:0007669"/>
    <property type="project" value="UniProtKB-SubCell"/>
</dbReference>
<feature type="transmembrane region" description="Helical" evidence="9">
    <location>
        <begin position="48"/>
        <end position="68"/>
    </location>
</feature>
<keyword evidence="6 8" id="KW-1133">Transmembrane helix</keyword>
<evidence type="ECO:0000256" key="6">
    <source>
        <dbReference type="ARBA" id="ARBA00022989"/>
    </source>
</evidence>
<evidence type="ECO:0000256" key="4">
    <source>
        <dbReference type="ARBA" id="ARBA00022475"/>
    </source>
</evidence>
<dbReference type="Pfam" id="PF00860">
    <property type="entry name" value="Xan_ur_permease"/>
    <property type="match status" value="1"/>
</dbReference>
<feature type="transmembrane region" description="Helical" evidence="9">
    <location>
        <begin position="365"/>
        <end position="385"/>
    </location>
</feature>
<dbReference type="PANTHER" id="PTHR43337:SF1">
    <property type="entry name" value="XANTHINE_URACIL PERMEASE C887.17-RELATED"/>
    <property type="match status" value="1"/>
</dbReference>
<feature type="transmembrane region" description="Helical" evidence="9">
    <location>
        <begin position="169"/>
        <end position="185"/>
    </location>
</feature>
<sequence length="454" mass="47862">MENFFKLKEHNTTFSTEVLAGVTTFFTMAYVLFVHPQMLAETGLPRNGVYIATILSAVIGTLMMGLYANIPYAQAPGMGLNAFFTYTVVIIGGFTPYEALAMVFVCGVINMIITVTSIRKQLVKAIPETLQQAIGAGIGLFIAYIGLLNVGFINFSAGVPSLTNFQDPNVLLAIIGIAITLILMLKKVKGAILISIIVTTIIGIPMGIVDISSIGSGADSYGTVFADFKSIFGVALGKEGIVSLFTNHDIFKVIPIIFAFSLTDTFDTIGTFIGTGRRSGIFTDEDEKAMETGSGLNSKMERGLFADMVATTAGSILGTSNVTTFVESSAGIGVGGRTGLTSVVTAILFLLSIVAAPVIGLIPSAATAPALIVVGILMAGSFADIEWTNFEDAIPAFFTVLMTVLTYSISNGLAFGFISYILVKVTTGKAKEVHPIVYGSTLLFVINFVIVALG</sequence>
<dbReference type="PANTHER" id="PTHR43337">
    <property type="entry name" value="XANTHINE/URACIL PERMEASE C887.17-RELATED"/>
    <property type="match status" value="1"/>
</dbReference>
<keyword evidence="7 8" id="KW-0472">Membrane</keyword>
<reference evidence="10 11" key="1">
    <citation type="submission" date="2020-08" db="EMBL/GenBank/DDBJ databases">
        <title>Genome sequence of Erysipelothrix inopinata DSM 15511T.</title>
        <authorList>
            <person name="Hyun D.-W."/>
            <person name="Bae J.-W."/>
        </authorList>
    </citation>
    <scope>NUCLEOTIDE SEQUENCE [LARGE SCALE GENOMIC DNA]</scope>
    <source>
        <strain evidence="10 11">DSM 15511</strain>
    </source>
</reference>
<feature type="transmembrane region" description="Helical" evidence="9">
    <location>
        <begin position="100"/>
        <end position="118"/>
    </location>
</feature>
<feature type="transmembrane region" description="Helical" evidence="9">
    <location>
        <begin position="397"/>
        <end position="423"/>
    </location>
</feature>
<dbReference type="KEGG" id="eio:H9L01_02285"/>
<evidence type="ECO:0000256" key="1">
    <source>
        <dbReference type="ARBA" id="ARBA00004651"/>
    </source>
</evidence>
<dbReference type="InterPro" id="IPR026033">
    <property type="entry name" value="Azg-like_bact_archaea"/>
</dbReference>
<evidence type="ECO:0000256" key="9">
    <source>
        <dbReference type="SAM" id="Phobius"/>
    </source>
</evidence>
<evidence type="ECO:0000313" key="10">
    <source>
        <dbReference type="EMBL" id="QNN61798.1"/>
    </source>
</evidence>
<feature type="transmembrane region" description="Helical" evidence="9">
    <location>
        <begin position="435"/>
        <end position="453"/>
    </location>
</feature>
<proteinExistence type="inferred from homology"/>
<dbReference type="PIRSF" id="PIRSF005353">
    <property type="entry name" value="PbuG"/>
    <property type="match status" value="1"/>
</dbReference>
<evidence type="ECO:0000313" key="11">
    <source>
        <dbReference type="Proteomes" id="UP000515928"/>
    </source>
</evidence>
<dbReference type="AlphaFoldDB" id="A0A7G9S1S3"/>
<organism evidence="10 11">
    <name type="scientific">Erysipelothrix inopinata</name>
    <dbReference type="NCBI Taxonomy" id="225084"/>
    <lineage>
        <taxon>Bacteria</taxon>
        <taxon>Bacillati</taxon>
        <taxon>Bacillota</taxon>
        <taxon>Erysipelotrichia</taxon>
        <taxon>Erysipelotrichales</taxon>
        <taxon>Erysipelotrichaceae</taxon>
        <taxon>Erysipelothrix</taxon>
    </lineage>
</organism>
<gene>
    <name evidence="10" type="ORF">H9L01_02285</name>
</gene>
<evidence type="ECO:0000256" key="3">
    <source>
        <dbReference type="ARBA" id="ARBA00022448"/>
    </source>
</evidence>
<dbReference type="EMBL" id="CP060715">
    <property type="protein sequence ID" value="QNN61798.1"/>
    <property type="molecule type" value="Genomic_DNA"/>
</dbReference>